<feature type="compositionally biased region" description="Polar residues" evidence="11">
    <location>
        <begin position="404"/>
        <end position="420"/>
    </location>
</feature>
<gene>
    <name evidence="13" type="ORF">AO440_004604</name>
    <name evidence="14" type="ORF">AO440_004982</name>
</gene>
<evidence type="ECO:0000256" key="7">
    <source>
        <dbReference type="ARBA" id="ARBA00022801"/>
    </source>
</evidence>
<keyword evidence="10" id="KW-0464">Manganese</keyword>
<evidence type="ECO:0000256" key="8">
    <source>
        <dbReference type="ARBA" id="ARBA00022884"/>
    </source>
</evidence>
<dbReference type="InterPro" id="IPR044099">
    <property type="entry name" value="Dcp2_NUDIX"/>
</dbReference>
<evidence type="ECO:0000256" key="2">
    <source>
        <dbReference type="ARBA" id="ARBA00004201"/>
    </source>
</evidence>
<dbReference type="PROSITE" id="PS00893">
    <property type="entry name" value="NUDIX_BOX"/>
    <property type="match status" value="1"/>
</dbReference>
<dbReference type="GO" id="GO:0000184">
    <property type="term" value="P:nuclear-transcribed mRNA catabolic process, nonsense-mediated decay"/>
    <property type="evidence" value="ECO:0007669"/>
    <property type="project" value="UniProtKB-KW"/>
</dbReference>
<dbReference type="Pfam" id="PF00293">
    <property type="entry name" value="NUDIX"/>
    <property type="match status" value="1"/>
</dbReference>
<dbReference type="GO" id="GO:0031087">
    <property type="term" value="P:deadenylation-independent decapping of nuclear-transcribed mRNA"/>
    <property type="evidence" value="ECO:0007669"/>
    <property type="project" value="EnsemblFungi"/>
</dbReference>
<dbReference type="GO" id="GO:0034063">
    <property type="term" value="P:stress granule assembly"/>
    <property type="evidence" value="ECO:0007669"/>
    <property type="project" value="EnsemblFungi"/>
</dbReference>
<dbReference type="GO" id="GO:0098562">
    <property type="term" value="C:cytoplasmic side of membrane"/>
    <property type="evidence" value="ECO:0007669"/>
    <property type="project" value="EnsemblFungi"/>
</dbReference>
<dbReference type="AlphaFoldDB" id="A0A0W0CZ37"/>
<dbReference type="Gene3D" id="1.10.10.1050">
    <property type="entry name" value="Dcp2, box A domain"/>
    <property type="match status" value="1"/>
</dbReference>
<dbReference type="CDD" id="cd03672">
    <property type="entry name" value="NUDIX_Dcp2p_Nudt20"/>
    <property type="match status" value="1"/>
</dbReference>
<keyword evidence="5" id="KW-0507">mRNA processing</keyword>
<evidence type="ECO:0000256" key="10">
    <source>
        <dbReference type="ARBA" id="ARBA00023211"/>
    </source>
</evidence>
<dbReference type="PANTHER" id="PTHR23114:SF17">
    <property type="entry name" value="M7GPPPN-MRNA HYDROLASE"/>
    <property type="match status" value="1"/>
</dbReference>
<protein>
    <submittedName>
        <fullName evidence="14">mRNA-decapping enzyme subunit 2</fullName>
    </submittedName>
</protein>
<dbReference type="GO" id="GO:0030145">
    <property type="term" value="F:manganese ion binding"/>
    <property type="evidence" value="ECO:0007669"/>
    <property type="project" value="InterPro"/>
</dbReference>
<dbReference type="InterPro" id="IPR020084">
    <property type="entry name" value="NUDIX_hydrolase_CS"/>
</dbReference>
<name>A0A0W0CZ37_CANGB</name>
<reference evidence="14 15" key="1">
    <citation type="submission" date="2015-10" db="EMBL/GenBank/DDBJ databases">
        <title>Draft genomes sequences of Candida glabrata isolates 1A, 1B, 2A, 2B, 3A and 3B.</title>
        <authorList>
            <person name="Haavelsrud O.E."/>
            <person name="Gaustad P."/>
        </authorList>
    </citation>
    <scope>NUCLEOTIDE SEQUENCE [LARGE SCALE GENOMIC DNA]</scope>
    <source>
        <strain evidence="14">910700640</strain>
    </source>
</reference>
<comment type="caution">
    <text evidence="14">The sequence shown here is derived from an EMBL/GenBank/DDBJ whole genome shotgun (WGS) entry which is preliminary data.</text>
</comment>
<evidence type="ECO:0000259" key="12">
    <source>
        <dbReference type="PROSITE" id="PS51462"/>
    </source>
</evidence>
<feature type="compositionally biased region" description="Basic and acidic residues" evidence="11">
    <location>
        <begin position="290"/>
        <end position="307"/>
    </location>
</feature>
<dbReference type="EMBL" id="LLZZ01000132">
    <property type="protein sequence ID" value="KTB01066.1"/>
    <property type="molecule type" value="Genomic_DNA"/>
</dbReference>
<dbReference type="GO" id="GO:0003729">
    <property type="term" value="F:mRNA binding"/>
    <property type="evidence" value="ECO:0007669"/>
    <property type="project" value="EnsemblFungi"/>
</dbReference>
<dbReference type="Proteomes" id="UP000054886">
    <property type="component" value="Unassembled WGS sequence"/>
</dbReference>
<comment type="cofactor">
    <cofactor evidence="1">
        <name>Mn(2+)</name>
        <dbReference type="ChEBI" id="CHEBI:29035"/>
    </cofactor>
</comment>
<dbReference type="SMART" id="SM01125">
    <property type="entry name" value="DCP2"/>
    <property type="match status" value="1"/>
</dbReference>
<feature type="compositionally biased region" description="Low complexity" evidence="11">
    <location>
        <begin position="596"/>
        <end position="610"/>
    </location>
</feature>
<feature type="compositionally biased region" description="Basic and acidic residues" evidence="11">
    <location>
        <begin position="432"/>
        <end position="443"/>
    </location>
</feature>
<organism evidence="14 15">
    <name type="scientific">Candida glabrata</name>
    <name type="common">Yeast</name>
    <name type="synonym">Torulopsis glabrata</name>
    <dbReference type="NCBI Taxonomy" id="5478"/>
    <lineage>
        <taxon>Eukaryota</taxon>
        <taxon>Fungi</taxon>
        <taxon>Dikarya</taxon>
        <taxon>Ascomycota</taxon>
        <taxon>Saccharomycotina</taxon>
        <taxon>Saccharomycetes</taxon>
        <taxon>Saccharomycetales</taxon>
        <taxon>Saccharomycetaceae</taxon>
        <taxon>Nakaseomyces</taxon>
    </lineage>
</organism>
<sequence>MSLPLRHALENVTSPERVLEDLLVRFIINCPPEDLSSVERELFHFEEASWFYTDFVKLMNPSLPSFKIKAFAQLIIRLCPLVWKWDIKADQALQKFSKYKKTIPVRGAAIFNEKLSKILLVKGTESDSWSFPRGKISKDENDIDCCIREVKEETGFDLTDYVDESQFIERNIQGKNYKIFLVYGIPEDFDFKPHVRNEIEKIEWRDFKNITRTMHKTNVKYYLVNSMMRPLSLWVRRQKQIRNEDQSKKYAEEQLKLMLGITKEENIDPGRELLNMLQSSVHFSTNSTDSDEHNSNDGTDDSPRFDNTETSTIPINNFQQQQQQSLPPSVFQGFPMPVNGSGYPSQFPILPPHLMNIPNQQRGVLPFINGPLPFMPSQFQHANIPQHSQPLVGSNPPAMFANINGKSQESQSNDLDNQAENSKELLNLLRSKPKEQGKPKETITAKPKIKILKRGENLSLNNHPQNDSNQMIDSLKNFKFEDSGNTQHGNNNSPGVFASNKHFDNNSNGASSHSDDDNLPDESSESIYEDFESSSEGTISSAESDECSEFEKSDVEEAELKKIGRDEEDNISSSESEVLKGNNFGVNNEIPSVIPNSESTRSVNESSSVTTQVAGPKPKVKILKRGEILNSPSPANTQFNGAHTQFNGANTQTNDIASNQGNPLLEMLKNPQNKGQRETFKADESFKGDHDDNYSSPLNSSGKNTDDSKALLDILKQPHSTKAESQANYSQFLSSPQLSHDSTDLLNLLKTSSQNIESNNSTNEPKNSNPLLDLLHRGQKSHESLSTQTATPVETLNSNNYPMNSQYQEQLSEHSLSLKGTHDTDANEELINMLRRNSVLNTSNMNSDSDFKNFSPINRDILATPVENKNQSSATLLNILHGRKEMNNASAEFSLDPSQHNNHEPYENQTASHDLLNMLKSPTIGHTDAQKDSYMNPSTNSLPQHQQSGTPVNESASKNLLNILHRGL</sequence>
<dbReference type="Pfam" id="PF05026">
    <property type="entry name" value="DCP2"/>
    <property type="match status" value="1"/>
</dbReference>
<evidence type="ECO:0000313" key="14">
    <source>
        <dbReference type="EMBL" id="KTB04851.1"/>
    </source>
</evidence>
<dbReference type="VEuPathDB" id="FungiDB:GVI51_L03817"/>
<keyword evidence="9" id="KW-0866">Nonsense-mediated mRNA decay</keyword>
<dbReference type="GO" id="GO:0060261">
    <property type="term" value="P:positive regulation of transcription initiation by RNA polymerase II"/>
    <property type="evidence" value="ECO:0007669"/>
    <property type="project" value="EnsemblFungi"/>
</dbReference>
<feature type="region of interest" description="Disordered" evidence="11">
    <location>
        <begin position="640"/>
        <end position="706"/>
    </location>
</feature>
<dbReference type="VEuPathDB" id="FungiDB:CAGL0L04004g"/>
<feature type="compositionally biased region" description="Polar residues" evidence="11">
    <location>
        <begin position="483"/>
        <end position="494"/>
    </location>
</feature>
<dbReference type="VEuPathDB" id="FungiDB:GWK60_L11231"/>
<dbReference type="FunFam" id="3.90.79.10:FF:000045">
    <property type="entry name" value="mRNA-decapping enzyme 2"/>
    <property type="match status" value="1"/>
</dbReference>
<accession>A0A0W0CZ37</accession>
<dbReference type="InterPro" id="IPR007722">
    <property type="entry name" value="DCP2_BoxA"/>
</dbReference>
<evidence type="ECO:0000256" key="3">
    <source>
        <dbReference type="ARBA" id="ARBA00005279"/>
    </source>
</evidence>
<feature type="compositionally biased region" description="Polar residues" evidence="11">
    <location>
        <begin position="694"/>
        <end position="703"/>
    </location>
</feature>
<feature type="region of interest" description="Disordered" evidence="11">
    <location>
        <begin position="923"/>
        <end position="968"/>
    </location>
</feature>
<evidence type="ECO:0000313" key="13">
    <source>
        <dbReference type="EMBL" id="KTB01066.1"/>
    </source>
</evidence>
<dbReference type="GO" id="GO:0098745">
    <property type="term" value="C:RNA decapping complex"/>
    <property type="evidence" value="ECO:0007669"/>
    <property type="project" value="EnsemblFungi"/>
</dbReference>
<dbReference type="PROSITE" id="PS51462">
    <property type="entry name" value="NUDIX"/>
    <property type="match status" value="1"/>
</dbReference>
<dbReference type="PANTHER" id="PTHR23114">
    <property type="entry name" value="M7GPPPN-MRNA HYDROLASE"/>
    <property type="match status" value="1"/>
</dbReference>
<dbReference type="SUPFAM" id="SSF140586">
    <property type="entry name" value="Dcp2 domain-like"/>
    <property type="match status" value="1"/>
</dbReference>
<dbReference type="InterPro" id="IPR000086">
    <property type="entry name" value="NUDIX_hydrolase_dom"/>
</dbReference>
<feature type="region of interest" description="Disordered" evidence="11">
    <location>
        <begin position="283"/>
        <end position="311"/>
    </location>
</feature>
<dbReference type="InterPro" id="IPR036189">
    <property type="entry name" value="DCP2_BoxA_sf"/>
</dbReference>
<feature type="region of interest" description="Disordered" evidence="11">
    <location>
        <begin position="480"/>
        <end position="615"/>
    </location>
</feature>
<dbReference type="VEuPathDB" id="FungiDB:B1J91_L04004g"/>
<proteinExistence type="inferred from homology"/>
<dbReference type="GO" id="GO:0003682">
    <property type="term" value="F:chromatin binding"/>
    <property type="evidence" value="ECO:0007669"/>
    <property type="project" value="EnsemblFungi"/>
</dbReference>
<dbReference type="GO" id="GO:0005634">
    <property type="term" value="C:nucleus"/>
    <property type="evidence" value="ECO:0007669"/>
    <property type="project" value="EnsemblFungi"/>
</dbReference>
<dbReference type="GO" id="GO:0000932">
    <property type="term" value="C:P-body"/>
    <property type="evidence" value="ECO:0007669"/>
    <property type="project" value="UniProtKB-SubCell"/>
</dbReference>
<evidence type="ECO:0000256" key="1">
    <source>
        <dbReference type="ARBA" id="ARBA00001936"/>
    </source>
</evidence>
<feature type="region of interest" description="Disordered" evidence="11">
    <location>
        <begin position="779"/>
        <end position="802"/>
    </location>
</feature>
<feature type="compositionally biased region" description="Basic and acidic residues" evidence="11">
    <location>
        <begin position="549"/>
        <end position="565"/>
    </location>
</feature>
<dbReference type="GO" id="GO:0140933">
    <property type="term" value="F:5'-(N(7)-methylguanosine 5'-triphospho)-[mRNA] hydrolase activity"/>
    <property type="evidence" value="ECO:0007669"/>
    <property type="project" value="InterPro"/>
</dbReference>
<dbReference type="Gene3D" id="3.90.79.10">
    <property type="entry name" value="Nucleoside Triphosphate Pyrophosphohydrolase"/>
    <property type="match status" value="1"/>
</dbReference>
<comment type="similarity">
    <text evidence="3">Belongs to the Nudix hydrolase family. DCP2 subfamily.</text>
</comment>
<keyword evidence="7" id="KW-0378">Hydrolase</keyword>
<comment type="subcellular location">
    <subcellularLocation>
        <location evidence="2">Cytoplasm</location>
        <location evidence="2">P-body</location>
    </subcellularLocation>
</comment>
<feature type="compositionally biased region" description="Basic and acidic residues" evidence="11">
    <location>
        <begin position="675"/>
        <end position="693"/>
    </location>
</feature>
<feature type="region of interest" description="Disordered" evidence="11">
    <location>
        <begin position="386"/>
        <end position="449"/>
    </location>
</feature>
<keyword evidence="4" id="KW-0963">Cytoplasm</keyword>
<feature type="compositionally biased region" description="Polar residues" evidence="11">
    <location>
        <begin position="640"/>
        <end position="662"/>
    </location>
</feature>
<evidence type="ECO:0000313" key="15">
    <source>
        <dbReference type="Proteomes" id="UP000054886"/>
    </source>
</evidence>
<dbReference type="SUPFAM" id="SSF55811">
    <property type="entry name" value="Nudix"/>
    <property type="match status" value="1"/>
</dbReference>
<dbReference type="GO" id="GO:0006397">
    <property type="term" value="P:mRNA processing"/>
    <property type="evidence" value="ECO:0007669"/>
    <property type="project" value="UniProtKB-KW"/>
</dbReference>
<evidence type="ECO:0000256" key="5">
    <source>
        <dbReference type="ARBA" id="ARBA00022664"/>
    </source>
</evidence>
<dbReference type="EMBL" id="LLZZ01000115">
    <property type="protein sequence ID" value="KTB04851.1"/>
    <property type="molecule type" value="Genomic_DNA"/>
</dbReference>
<evidence type="ECO:0000256" key="11">
    <source>
        <dbReference type="SAM" id="MobiDB-lite"/>
    </source>
</evidence>
<dbReference type="InterPro" id="IPR015797">
    <property type="entry name" value="NUDIX_hydrolase-like_dom_sf"/>
</dbReference>
<feature type="domain" description="Nudix hydrolase" evidence="12">
    <location>
        <begin position="101"/>
        <end position="227"/>
    </location>
</feature>
<feature type="compositionally biased region" description="Polar residues" evidence="11">
    <location>
        <begin position="933"/>
        <end position="960"/>
    </location>
</feature>
<feature type="compositionally biased region" description="Polar residues" evidence="11">
    <location>
        <begin position="784"/>
        <end position="802"/>
    </location>
</feature>
<keyword evidence="6" id="KW-0479">Metal-binding</keyword>
<evidence type="ECO:0000256" key="4">
    <source>
        <dbReference type="ARBA" id="ARBA00022490"/>
    </source>
</evidence>
<dbReference type="GO" id="GO:0000290">
    <property type="term" value="P:deadenylation-dependent decapping of nuclear-transcribed mRNA"/>
    <property type="evidence" value="ECO:0007669"/>
    <property type="project" value="EnsemblFungi"/>
</dbReference>
<keyword evidence="8" id="KW-0694">RNA-binding</keyword>
<evidence type="ECO:0000256" key="9">
    <source>
        <dbReference type="ARBA" id="ARBA00023161"/>
    </source>
</evidence>
<feature type="compositionally biased region" description="Acidic residues" evidence="11">
    <location>
        <begin position="517"/>
        <end position="533"/>
    </location>
</feature>
<evidence type="ECO:0000256" key="6">
    <source>
        <dbReference type="ARBA" id="ARBA00022723"/>
    </source>
</evidence>